<dbReference type="Pfam" id="PF04640">
    <property type="entry name" value="PLATZ"/>
    <property type="match status" value="1"/>
</dbReference>
<keyword evidence="6" id="KW-1185">Reference proteome</keyword>
<dbReference type="GO" id="GO:0008270">
    <property type="term" value="F:zinc ion binding"/>
    <property type="evidence" value="ECO:0007669"/>
    <property type="project" value="UniProtKB-KW"/>
</dbReference>
<dbReference type="EMBL" id="CM001218">
    <property type="protein sequence ID" value="KEH37974.1"/>
    <property type="molecule type" value="Genomic_DNA"/>
</dbReference>
<name>A0A072V7G2_MEDTR</name>
<reference evidence="4 6" key="2">
    <citation type="journal article" date="2014" name="BMC Genomics">
        <title>An improved genome release (version Mt4.0) for the model legume Medicago truncatula.</title>
        <authorList>
            <person name="Tang H."/>
            <person name="Krishnakumar V."/>
            <person name="Bidwell S."/>
            <person name="Rosen B."/>
            <person name="Chan A."/>
            <person name="Zhou S."/>
            <person name="Gentzbittel L."/>
            <person name="Childs K.L."/>
            <person name="Yandell M."/>
            <person name="Gundlach H."/>
            <person name="Mayer K.F."/>
            <person name="Schwartz D.C."/>
            <person name="Town C.D."/>
        </authorList>
    </citation>
    <scope>GENOME REANNOTATION</scope>
    <source>
        <strain evidence="4">A17</strain>
        <strain evidence="5 6">cv. Jemalong A17</strain>
    </source>
</reference>
<dbReference type="InterPro" id="IPR006734">
    <property type="entry name" value="PLATZ"/>
</dbReference>
<keyword evidence="1" id="KW-0863">Zinc-finger</keyword>
<dbReference type="STRING" id="3880.A0A072V7G2"/>
<reference evidence="4 6" key="1">
    <citation type="journal article" date="2011" name="Nature">
        <title>The Medicago genome provides insight into the evolution of rhizobial symbioses.</title>
        <authorList>
            <person name="Young N.D."/>
            <person name="Debelle F."/>
            <person name="Oldroyd G.E."/>
            <person name="Geurts R."/>
            <person name="Cannon S.B."/>
            <person name="Udvardi M.K."/>
            <person name="Benedito V.A."/>
            <person name="Mayer K.F."/>
            <person name="Gouzy J."/>
            <person name="Schoof H."/>
            <person name="Van de Peer Y."/>
            <person name="Proost S."/>
            <person name="Cook D.R."/>
            <person name="Meyers B.C."/>
            <person name="Spannagl M."/>
            <person name="Cheung F."/>
            <person name="De Mita S."/>
            <person name="Krishnakumar V."/>
            <person name="Gundlach H."/>
            <person name="Zhou S."/>
            <person name="Mudge J."/>
            <person name="Bharti A.K."/>
            <person name="Murray J.D."/>
            <person name="Naoumkina M.A."/>
            <person name="Rosen B."/>
            <person name="Silverstein K.A."/>
            <person name="Tang H."/>
            <person name="Rombauts S."/>
            <person name="Zhao P.X."/>
            <person name="Zhou P."/>
            <person name="Barbe V."/>
            <person name="Bardou P."/>
            <person name="Bechner M."/>
            <person name="Bellec A."/>
            <person name="Berger A."/>
            <person name="Berges H."/>
            <person name="Bidwell S."/>
            <person name="Bisseling T."/>
            <person name="Choisne N."/>
            <person name="Couloux A."/>
            <person name="Denny R."/>
            <person name="Deshpande S."/>
            <person name="Dai X."/>
            <person name="Doyle J.J."/>
            <person name="Dudez A.M."/>
            <person name="Farmer A.D."/>
            <person name="Fouteau S."/>
            <person name="Franken C."/>
            <person name="Gibelin C."/>
            <person name="Gish J."/>
            <person name="Goldstein S."/>
            <person name="Gonzalez A.J."/>
            <person name="Green P.J."/>
            <person name="Hallab A."/>
            <person name="Hartog M."/>
            <person name="Hua A."/>
            <person name="Humphray S.J."/>
            <person name="Jeong D.H."/>
            <person name="Jing Y."/>
            <person name="Jocker A."/>
            <person name="Kenton S.M."/>
            <person name="Kim D.J."/>
            <person name="Klee K."/>
            <person name="Lai H."/>
            <person name="Lang C."/>
            <person name="Lin S."/>
            <person name="Macmil S.L."/>
            <person name="Magdelenat G."/>
            <person name="Matthews L."/>
            <person name="McCorrison J."/>
            <person name="Monaghan E.L."/>
            <person name="Mun J.H."/>
            <person name="Najar F.Z."/>
            <person name="Nicholson C."/>
            <person name="Noirot C."/>
            <person name="O'Bleness M."/>
            <person name="Paule C.R."/>
            <person name="Poulain J."/>
            <person name="Prion F."/>
            <person name="Qin B."/>
            <person name="Qu C."/>
            <person name="Retzel E.F."/>
            <person name="Riddle C."/>
            <person name="Sallet E."/>
            <person name="Samain S."/>
            <person name="Samson N."/>
            <person name="Sanders I."/>
            <person name="Saurat O."/>
            <person name="Scarpelli C."/>
            <person name="Schiex T."/>
            <person name="Segurens B."/>
            <person name="Severin A.J."/>
            <person name="Sherrier D.J."/>
            <person name="Shi R."/>
            <person name="Sims S."/>
            <person name="Singer S.R."/>
            <person name="Sinharoy S."/>
            <person name="Sterck L."/>
            <person name="Viollet A."/>
            <person name="Wang B.B."/>
            <person name="Wang K."/>
            <person name="Wang M."/>
            <person name="Wang X."/>
            <person name="Warfsmann J."/>
            <person name="Weissenbach J."/>
            <person name="White D.D."/>
            <person name="White J.D."/>
            <person name="Wiley G.B."/>
            <person name="Wincker P."/>
            <person name="Xing Y."/>
            <person name="Yang L."/>
            <person name="Yao Z."/>
            <person name="Ying F."/>
            <person name="Zhai J."/>
            <person name="Zhou L."/>
            <person name="Zuber A."/>
            <person name="Denarie J."/>
            <person name="Dixon R.A."/>
            <person name="May G.D."/>
            <person name="Schwartz D.C."/>
            <person name="Rogers J."/>
            <person name="Quetier F."/>
            <person name="Town C.D."/>
            <person name="Roe B.A."/>
        </authorList>
    </citation>
    <scope>NUCLEOTIDE SEQUENCE [LARGE SCALE GENOMIC DNA]</scope>
    <source>
        <strain evidence="4">A17</strain>
        <strain evidence="5 6">cv. Jemalong A17</strain>
    </source>
</reference>
<gene>
    <name evidence="4" type="ordered locus">MTR_2g055210</name>
</gene>
<dbReference type="PANTHER" id="PTHR31065">
    <property type="entry name" value="PLATZ TRANSCRIPTION FACTOR FAMILY PROTEIN"/>
    <property type="match status" value="1"/>
</dbReference>
<keyword evidence="1" id="KW-0479">Metal-binding</keyword>
<keyword evidence="1" id="KW-0862">Zinc</keyword>
<dbReference type="Proteomes" id="UP000002051">
    <property type="component" value="Chromosome 2"/>
</dbReference>
<evidence type="ECO:0000313" key="4">
    <source>
        <dbReference type="EMBL" id="KEH37974.1"/>
    </source>
</evidence>
<accession>A0A072V7G2</accession>
<dbReference type="AlphaFoldDB" id="A0A072V7G2"/>
<dbReference type="EnsemblPlants" id="KEH37974">
    <property type="protein sequence ID" value="KEH37974"/>
    <property type="gene ID" value="MTR_2g055210"/>
</dbReference>
<evidence type="ECO:0000256" key="1">
    <source>
        <dbReference type="PROSITE-ProRule" id="PRU00024"/>
    </source>
</evidence>
<evidence type="ECO:0000259" key="3">
    <source>
        <dbReference type="PROSITE" id="PS50119"/>
    </source>
</evidence>
<proteinExistence type="predicted"/>
<feature type="domain" description="B box-type" evidence="3">
    <location>
        <begin position="112"/>
        <end position="155"/>
    </location>
</feature>
<evidence type="ECO:0000256" key="2">
    <source>
        <dbReference type="SAM" id="MobiDB-lite"/>
    </source>
</evidence>
<feature type="region of interest" description="Disordered" evidence="2">
    <location>
        <begin position="256"/>
        <end position="275"/>
    </location>
</feature>
<organism evidence="4 6">
    <name type="scientific">Medicago truncatula</name>
    <name type="common">Barrel medic</name>
    <name type="synonym">Medicago tribuloides</name>
    <dbReference type="NCBI Taxonomy" id="3880"/>
    <lineage>
        <taxon>Eukaryota</taxon>
        <taxon>Viridiplantae</taxon>
        <taxon>Streptophyta</taxon>
        <taxon>Embryophyta</taxon>
        <taxon>Tracheophyta</taxon>
        <taxon>Spermatophyta</taxon>
        <taxon>Magnoliopsida</taxon>
        <taxon>eudicotyledons</taxon>
        <taxon>Gunneridae</taxon>
        <taxon>Pentapetalae</taxon>
        <taxon>rosids</taxon>
        <taxon>fabids</taxon>
        <taxon>Fabales</taxon>
        <taxon>Fabaceae</taxon>
        <taxon>Papilionoideae</taxon>
        <taxon>50 kb inversion clade</taxon>
        <taxon>NPAAA clade</taxon>
        <taxon>Hologalegina</taxon>
        <taxon>IRL clade</taxon>
        <taxon>Trifolieae</taxon>
        <taxon>Medicago</taxon>
    </lineage>
</organism>
<reference evidence="5" key="3">
    <citation type="submission" date="2015-04" db="UniProtKB">
        <authorList>
            <consortium name="EnsemblPlants"/>
        </authorList>
    </citation>
    <scope>IDENTIFICATION</scope>
    <source>
        <strain evidence="5">cv. Jemalong A17</strain>
    </source>
</reference>
<dbReference type="SUPFAM" id="SSF57845">
    <property type="entry name" value="B-box zinc-binding domain"/>
    <property type="match status" value="1"/>
</dbReference>
<dbReference type="HOGENOM" id="CLU_070437_3_0_1"/>
<evidence type="ECO:0000313" key="6">
    <source>
        <dbReference type="Proteomes" id="UP000002051"/>
    </source>
</evidence>
<dbReference type="PROSITE" id="PS50119">
    <property type="entry name" value="ZF_BBOX"/>
    <property type="match status" value="1"/>
</dbReference>
<dbReference type="InterPro" id="IPR000315">
    <property type="entry name" value="Znf_B-box"/>
</dbReference>
<dbReference type="PANTHER" id="PTHR31065:SF1">
    <property type="entry name" value="OS09G0116050 PROTEIN"/>
    <property type="match status" value="1"/>
</dbReference>
<evidence type="ECO:0000313" key="5">
    <source>
        <dbReference type="EnsemblPlants" id="KEH37974"/>
    </source>
</evidence>
<protein>
    <submittedName>
        <fullName evidence="4">PLATZ transcription factor family protein</fullName>
    </submittedName>
</protein>
<sequence>MVITTNNNNSCNYSTTPLRLLDNAQSSIMALKTIHLTPYNNNSKIMISQAHARHGEWFCSRGETSHSLGRAMNISTGRMQRIEDIKDKTYALFMCSSPNVVPRWLQVMLTEKFYNACLIHQEEKKNEKNIYCLDCSISLCPHCVSPHASHRLLQIRRYVYHDIIRMDDAAKLIDCSSIQFYRTNGAKVIFINQRPIPKKCSSSNICRTCTRSLQDPYKFCSLSCKVSHLVKTFGSLSGYLVECNTMPPLSDSGLDDSLMTPDSVLEPSGSNRTSSGSGGYIGIDCKTALACTATTEVVRKKRTGVITFRPSCRPACSPVSEISGSLMNRRKGTPHRAPLH</sequence>